<dbReference type="OrthoDB" id="9764804at2"/>
<protein>
    <recommendedName>
        <fullName evidence="3">BNR/Asp-box repeat protein</fullName>
    </recommendedName>
</protein>
<dbReference type="PANTHER" id="PTHR43739">
    <property type="entry name" value="XYLOGLUCANASE (EUROFUNG)"/>
    <property type="match status" value="1"/>
</dbReference>
<gene>
    <name evidence="1" type="ORF">CLV72_11023</name>
</gene>
<comment type="caution">
    <text evidence="1">The sequence shown here is derived from an EMBL/GenBank/DDBJ whole genome shotgun (WGS) entry which is preliminary data.</text>
</comment>
<dbReference type="InterPro" id="IPR052025">
    <property type="entry name" value="Xyloglucanase_GH74"/>
</dbReference>
<dbReference type="InterPro" id="IPR015943">
    <property type="entry name" value="WD40/YVTN_repeat-like_dom_sf"/>
</dbReference>
<dbReference type="SUPFAM" id="SSF110296">
    <property type="entry name" value="Oligoxyloglucan reducing end-specific cellobiohydrolase"/>
    <property type="match status" value="1"/>
</dbReference>
<organism evidence="1 2">
    <name type="scientific">Allonocardiopsis opalescens</name>
    <dbReference type="NCBI Taxonomy" id="1144618"/>
    <lineage>
        <taxon>Bacteria</taxon>
        <taxon>Bacillati</taxon>
        <taxon>Actinomycetota</taxon>
        <taxon>Actinomycetes</taxon>
        <taxon>Streptosporangiales</taxon>
        <taxon>Allonocardiopsis</taxon>
    </lineage>
</organism>
<proteinExistence type="predicted"/>
<name>A0A2T0PTN6_9ACTN</name>
<dbReference type="EMBL" id="PVZC01000010">
    <property type="protein sequence ID" value="PRX92263.1"/>
    <property type="molecule type" value="Genomic_DNA"/>
</dbReference>
<reference evidence="1 2" key="1">
    <citation type="submission" date="2018-03" db="EMBL/GenBank/DDBJ databases">
        <title>Genomic Encyclopedia of Archaeal and Bacterial Type Strains, Phase II (KMG-II): from individual species to whole genera.</title>
        <authorList>
            <person name="Goeker M."/>
        </authorList>
    </citation>
    <scope>NUCLEOTIDE SEQUENCE [LARGE SCALE GENOMIC DNA]</scope>
    <source>
        <strain evidence="1 2">DSM 45601</strain>
    </source>
</reference>
<dbReference type="PANTHER" id="PTHR43739:SF5">
    <property type="entry name" value="EXO-ALPHA-SIALIDASE"/>
    <property type="match status" value="1"/>
</dbReference>
<dbReference type="Proteomes" id="UP000237846">
    <property type="component" value="Unassembled WGS sequence"/>
</dbReference>
<keyword evidence="2" id="KW-1185">Reference proteome</keyword>
<evidence type="ECO:0000313" key="2">
    <source>
        <dbReference type="Proteomes" id="UP000237846"/>
    </source>
</evidence>
<dbReference type="AlphaFoldDB" id="A0A2T0PTN6"/>
<sequence length="366" mass="39084">MTETLLCIGTRKGLFVARSADRVHWDLSTPHFTNRFADTAVGAVGIDTRQGRVRVLVGADSAHWGPSVFHTDDYGATWEEATEQPVRFPPDAQASVERVWQIAPAGPEAPGVVYAGAEPASLWRSADGGVTFSLVEGLWNHPHRPTWMPGGGGLCLHTILTDARDPDRLIVAISTGGVYRSDDGGASWAPSNTGIAAEFIPGEAPEYGQCVHKVARDGADPDRLYLQNHGGVYRSDDAGDTWVSIAAGLPSDFGFAMAAHPRTGGTAWAFPLNSSADRVPANHRCHVYRTRDAGVSWQELGEGLPESAHHGTVLRDALCVDGGEPVGVYFGNRNGEVYASTDEGDTWVQVGAHLPDILCVRAATLD</sequence>
<evidence type="ECO:0000313" key="1">
    <source>
        <dbReference type="EMBL" id="PRX92263.1"/>
    </source>
</evidence>
<accession>A0A2T0PTN6</accession>
<dbReference type="Gene3D" id="2.130.10.10">
    <property type="entry name" value="YVTN repeat-like/Quinoprotein amine dehydrogenase"/>
    <property type="match status" value="1"/>
</dbReference>
<dbReference type="CDD" id="cd15482">
    <property type="entry name" value="Sialidase_non-viral"/>
    <property type="match status" value="1"/>
</dbReference>
<evidence type="ECO:0008006" key="3">
    <source>
        <dbReference type="Google" id="ProtNLM"/>
    </source>
</evidence>
<dbReference type="GO" id="GO:0010411">
    <property type="term" value="P:xyloglucan metabolic process"/>
    <property type="evidence" value="ECO:0007669"/>
    <property type="project" value="TreeGrafter"/>
</dbReference>
<dbReference type="RefSeq" id="WP_106252344.1">
    <property type="nucleotide sequence ID" value="NZ_PVZC01000010.1"/>
</dbReference>